<dbReference type="Pfam" id="PF04082">
    <property type="entry name" value="Fungal_trans"/>
    <property type="match status" value="1"/>
</dbReference>
<dbReference type="Gene3D" id="1.20.1250.20">
    <property type="entry name" value="MFS general substrate transporter like domains"/>
    <property type="match status" value="1"/>
</dbReference>
<keyword evidence="2" id="KW-0862">Zinc</keyword>
<dbReference type="Proteomes" id="UP000214365">
    <property type="component" value="Unassembled WGS sequence"/>
</dbReference>
<keyword evidence="1" id="KW-0479">Metal-binding</keyword>
<dbReference type="GO" id="GO:0003677">
    <property type="term" value="F:DNA binding"/>
    <property type="evidence" value="ECO:0007669"/>
    <property type="project" value="UniProtKB-KW"/>
</dbReference>
<feature type="compositionally biased region" description="Polar residues" evidence="7">
    <location>
        <begin position="733"/>
        <end position="754"/>
    </location>
</feature>
<accession>A0A225ARC5</accession>
<keyword evidence="10" id="KW-1185">Reference proteome</keyword>
<evidence type="ECO:0000256" key="1">
    <source>
        <dbReference type="ARBA" id="ARBA00022723"/>
    </source>
</evidence>
<dbReference type="GeneID" id="31001904"/>
<evidence type="ECO:0000256" key="4">
    <source>
        <dbReference type="ARBA" id="ARBA00023125"/>
    </source>
</evidence>
<evidence type="ECO:0000313" key="9">
    <source>
        <dbReference type="EMBL" id="OKL62053.1"/>
    </source>
</evidence>
<evidence type="ECO:0000313" key="10">
    <source>
        <dbReference type="Proteomes" id="UP000214365"/>
    </source>
</evidence>
<dbReference type="EMBL" id="LFMY01000003">
    <property type="protein sequence ID" value="OKL62053.1"/>
    <property type="molecule type" value="Genomic_DNA"/>
</dbReference>
<keyword evidence="3" id="KW-0805">Transcription regulation</keyword>
<organism evidence="9 10">
    <name type="scientific">Talaromyces atroroseus</name>
    <dbReference type="NCBI Taxonomy" id="1441469"/>
    <lineage>
        <taxon>Eukaryota</taxon>
        <taxon>Fungi</taxon>
        <taxon>Dikarya</taxon>
        <taxon>Ascomycota</taxon>
        <taxon>Pezizomycotina</taxon>
        <taxon>Eurotiomycetes</taxon>
        <taxon>Eurotiomycetidae</taxon>
        <taxon>Eurotiales</taxon>
        <taxon>Trichocomaceae</taxon>
        <taxon>Talaromyces</taxon>
        <taxon>Talaromyces sect. Trachyspermi</taxon>
    </lineage>
</organism>
<feature type="region of interest" description="Disordered" evidence="7">
    <location>
        <begin position="731"/>
        <end position="757"/>
    </location>
</feature>
<sequence>MGSLTYGYCTSIITTTLGQSSFLSYIGLDTAPNATQLIGAINGLYQAGSLPGAIFVGVLGDWLGRALVTLTTLWQSEMAPPETRGLCQIFSGELVAMAPRHSPVRDTHIMRTYETPSLRVHCIQLENVEAKAALAGFPQKQQQPPRQRVSLACTTCRAKRTRVSVLQVDPPFVYLGTELCQSAMVSFQNAVPVSEQEDNASMCMMRNAEKALHSRIETLERQLQQYHQATVDGKMKIINPSTLASPISSLNRPKYDAELIPDDDEPGVSPENQRDPVDDLTDIYGRLDVAEDGHLRYFGASSYFNMLKRPQYDGSTAKPHVPSLSSTAFQAHMPTRIDLPHEVQNHLLDLYWKWQNPWQYIVHKDAFCRALEQGHHDEYCTPLLLHSVLALAARYSDDISLRTDPLDANTAGDALQRTAKFILQSEVEHPTVSTVVSLAILALREMSTNKEAIGWTYIGIAVRIAYNLGLNLDCTPWLNKNLISEEEAEIRKIAWWGCYLLDKLFNIGLGRPGMIKEWDITALRPSLLRSVEFSPWEIHEEGLNISIPMSRSISNMHYMCEIFRIVSNALDQIFLKLPSSAKTPRPAHSYSLHLQYHTVTILLHRPFLRRREQSTLSDLVSLTDLTHNQICTASAEAISSVLRAYRTHYTLRRIPISTVHAVGTGSVVHLLDATSQDPIMSRTAIRLLKFNLTCLKEMSTAWTWGLRAIRSLQILAEGWAVNELLHAQGDRPSATQNTLDSNLARGSNQSNSAASPLDSHLQNIDWLLDFDSGLDHEPTDIYDSNNGFWAMIP</sequence>
<reference evidence="9 10" key="1">
    <citation type="submission" date="2015-06" db="EMBL/GenBank/DDBJ databases">
        <title>Talaromyces atroroseus IBT 11181 draft genome.</title>
        <authorList>
            <person name="Rasmussen K.B."/>
            <person name="Rasmussen S."/>
            <person name="Petersen B."/>
            <person name="Sicheritz-Ponten T."/>
            <person name="Mortensen U.H."/>
            <person name="Thrane U."/>
        </authorList>
    </citation>
    <scope>NUCLEOTIDE SEQUENCE [LARGE SCALE GENOMIC DNA]</scope>
    <source>
        <strain evidence="9 10">IBT 11181</strain>
    </source>
</reference>
<name>A0A225ARC5_TALAT</name>
<dbReference type="OrthoDB" id="2154091at2759"/>
<dbReference type="InterPro" id="IPR051615">
    <property type="entry name" value="Transcr_Regulatory_Elem"/>
</dbReference>
<evidence type="ECO:0000256" key="2">
    <source>
        <dbReference type="ARBA" id="ARBA00022833"/>
    </source>
</evidence>
<dbReference type="InterPro" id="IPR036259">
    <property type="entry name" value="MFS_trans_sf"/>
</dbReference>
<keyword evidence="6" id="KW-0539">Nucleus</keyword>
<dbReference type="CDD" id="cd12148">
    <property type="entry name" value="fungal_TF_MHR"/>
    <property type="match status" value="1"/>
</dbReference>
<evidence type="ECO:0000256" key="5">
    <source>
        <dbReference type="ARBA" id="ARBA00023163"/>
    </source>
</evidence>
<dbReference type="SMART" id="SM00906">
    <property type="entry name" value="Fungal_trans"/>
    <property type="match status" value="1"/>
</dbReference>
<evidence type="ECO:0000256" key="3">
    <source>
        <dbReference type="ARBA" id="ARBA00023015"/>
    </source>
</evidence>
<dbReference type="PANTHER" id="PTHR31313:SF81">
    <property type="entry name" value="TY1 ENHANCER ACTIVATOR"/>
    <property type="match status" value="1"/>
</dbReference>
<keyword evidence="4" id="KW-0238">DNA-binding</keyword>
<dbReference type="GO" id="GO:0008270">
    <property type="term" value="F:zinc ion binding"/>
    <property type="evidence" value="ECO:0007669"/>
    <property type="project" value="InterPro"/>
</dbReference>
<dbReference type="InterPro" id="IPR007219">
    <property type="entry name" value="XnlR_reg_dom"/>
</dbReference>
<dbReference type="STRING" id="1441469.A0A225ARC5"/>
<dbReference type="RefSeq" id="XP_020122174.1">
    <property type="nucleotide sequence ID" value="XM_020264359.1"/>
</dbReference>
<comment type="caution">
    <text evidence="9">The sequence shown here is derived from an EMBL/GenBank/DDBJ whole genome shotgun (WGS) entry which is preliminary data.</text>
</comment>
<gene>
    <name evidence="9" type="ORF">UA08_02149</name>
</gene>
<feature type="region of interest" description="Disordered" evidence="7">
    <location>
        <begin position="259"/>
        <end position="278"/>
    </location>
</feature>
<evidence type="ECO:0000256" key="7">
    <source>
        <dbReference type="SAM" id="MobiDB-lite"/>
    </source>
</evidence>
<dbReference type="GO" id="GO:0006351">
    <property type="term" value="P:DNA-templated transcription"/>
    <property type="evidence" value="ECO:0007669"/>
    <property type="project" value="InterPro"/>
</dbReference>
<evidence type="ECO:0000259" key="8">
    <source>
        <dbReference type="SMART" id="SM00906"/>
    </source>
</evidence>
<feature type="domain" description="Xylanolytic transcriptional activator regulatory" evidence="8">
    <location>
        <begin position="454"/>
        <end position="531"/>
    </location>
</feature>
<keyword evidence="5" id="KW-0804">Transcription</keyword>
<evidence type="ECO:0000256" key="6">
    <source>
        <dbReference type="ARBA" id="ARBA00023242"/>
    </source>
</evidence>
<dbReference type="AlphaFoldDB" id="A0A225ARC5"/>
<proteinExistence type="predicted"/>
<protein>
    <recommendedName>
        <fullName evidence="8">Xylanolytic transcriptional activator regulatory domain-containing protein</fullName>
    </recommendedName>
</protein>
<dbReference type="PANTHER" id="PTHR31313">
    <property type="entry name" value="TY1 ENHANCER ACTIVATOR"/>
    <property type="match status" value="1"/>
</dbReference>